<dbReference type="InterPro" id="IPR013766">
    <property type="entry name" value="Thioredoxin_domain"/>
</dbReference>
<evidence type="ECO:0000256" key="2">
    <source>
        <dbReference type="SAM" id="Phobius"/>
    </source>
</evidence>
<dbReference type="Proteomes" id="UP000007523">
    <property type="component" value="Chromosome"/>
</dbReference>
<evidence type="ECO:0000313" key="5">
    <source>
        <dbReference type="Proteomes" id="UP000007523"/>
    </source>
</evidence>
<feature type="domain" description="Thioredoxin" evidence="3">
    <location>
        <begin position="206"/>
        <end position="346"/>
    </location>
</feature>
<dbReference type="CDD" id="cd02966">
    <property type="entry name" value="TlpA_like_family"/>
    <property type="match status" value="1"/>
</dbReference>
<protein>
    <recommendedName>
        <fullName evidence="3">Thioredoxin domain-containing protein</fullName>
    </recommendedName>
</protein>
<dbReference type="AlphaFoldDB" id="H6NSB7"/>
<name>H6NSB7_9BACL</name>
<dbReference type="Gene3D" id="3.40.30.10">
    <property type="entry name" value="Glutaredoxin"/>
    <property type="match status" value="1"/>
</dbReference>
<dbReference type="HOGENOM" id="CLU_801313_0_0_9"/>
<reference evidence="4 5" key="1">
    <citation type="journal article" date="2012" name="J. Bacteriol.">
        <title>Complete Genome Sequence of Paenibacillus mucilaginosus 3016, a Bacterium Functional as Microbial Fertilizer.</title>
        <authorList>
            <person name="Ma M."/>
            <person name="Wang Z."/>
            <person name="Li L."/>
            <person name="Jiang X."/>
            <person name="Guan D."/>
            <person name="Cao F."/>
            <person name="Chen H."/>
            <person name="Wang X."/>
            <person name="Shen D."/>
            <person name="Du B."/>
            <person name="Li J."/>
        </authorList>
    </citation>
    <scope>NUCLEOTIDE SEQUENCE [LARGE SCALE GENOMIC DNA]</scope>
    <source>
        <strain evidence="4 5">3016</strain>
    </source>
</reference>
<keyword evidence="2" id="KW-1133">Transmembrane helix</keyword>
<dbReference type="InterPro" id="IPR017937">
    <property type="entry name" value="Thioredoxin_CS"/>
</dbReference>
<feature type="transmembrane region" description="Helical" evidence="2">
    <location>
        <begin position="170"/>
        <end position="189"/>
    </location>
</feature>
<feature type="transmembrane region" description="Helical" evidence="2">
    <location>
        <begin position="6"/>
        <end position="29"/>
    </location>
</feature>
<proteinExistence type="predicted"/>
<evidence type="ECO:0000259" key="3">
    <source>
        <dbReference type="PROSITE" id="PS51352"/>
    </source>
</evidence>
<dbReference type="STRING" id="1116391.PM3016_441"/>
<dbReference type="PROSITE" id="PS00194">
    <property type="entry name" value="THIOREDOXIN_1"/>
    <property type="match status" value="1"/>
</dbReference>
<dbReference type="GO" id="GO:0016491">
    <property type="term" value="F:oxidoreductase activity"/>
    <property type="evidence" value="ECO:0007669"/>
    <property type="project" value="InterPro"/>
</dbReference>
<keyword evidence="5" id="KW-1185">Reference proteome</keyword>
<keyword evidence="2" id="KW-0472">Membrane</keyword>
<dbReference type="GO" id="GO:0016209">
    <property type="term" value="F:antioxidant activity"/>
    <property type="evidence" value="ECO:0007669"/>
    <property type="project" value="InterPro"/>
</dbReference>
<evidence type="ECO:0000256" key="1">
    <source>
        <dbReference type="ARBA" id="ARBA00023157"/>
    </source>
</evidence>
<sequence length="346" mass="37666">METWVLGPLVISQYLLVLFLSAAAGYGVLRLRLRGSGIGRPMGESVQTALLLWVLVWKLSILLWEPQSILDDPVSLLYFNGGEKGVWLASIVSGLYILYAAERRQLDRILYSDSLLLALLGGYAAYAALILLLDPREFGSRLPSVIVVLAAAALWLRYRPGGTLQSPLRRAALLVTAFALVSTVTGHLADRTTGTDAVLAEVGVGLKTGQLAPDFELGTLGGESVKLSSYRGRTVIVNFWATWCPPCRTEMPHMQAYHAAQPEGGPLILAVNATSTEVSEPVVSSWSETWKLTFPVPLDKEGKVTELFGIHSYPTTYVIDKDGIIRYKQAGPMTFEMLEDAAAKAE</sequence>
<accession>H6NSB7</accession>
<feature type="transmembrane region" description="Helical" evidence="2">
    <location>
        <begin position="114"/>
        <end position="132"/>
    </location>
</feature>
<keyword evidence="2" id="KW-0812">Transmembrane</keyword>
<dbReference type="InterPro" id="IPR036249">
    <property type="entry name" value="Thioredoxin-like_sf"/>
</dbReference>
<dbReference type="InterPro" id="IPR000866">
    <property type="entry name" value="AhpC/TSA"/>
</dbReference>
<dbReference type="InterPro" id="IPR050553">
    <property type="entry name" value="Thioredoxin_ResA/DsbE_sf"/>
</dbReference>
<dbReference type="EMBL" id="CP003235">
    <property type="protein sequence ID" value="AFC27411.1"/>
    <property type="molecule type" value="Genomic_DNA"/>
</dbReference>
<gene>
    <name evidence="4" type="ORF">PM3016_441</name>
</gene>
<feature type="transmembrane region" description="Helical" evidence="2">
    <location>
        <begin position="138"/>
        <end position="158"/>
    </location>
</feature>
<dbReference type="Pfam" id="PF00578">
    <property type="entry name" value="AhpC-TSA"/>
    <property type="match status" value="1"/>
</dbReference>
<feature type="transmembrane region" description="Helical" evidence="2">
    <location>
        <begin position="85"/>
        <end position="102"/>
    </location>
</feature>
<evidence type="ECO:0000313" key="4">
    <source>
        <dbReference type="EMBL" id="AFC27411.1"/>
    </source>
</evidence>
<dbReference type="PROSITE" id="PS51352">
    <property type="entry name" value="THIOREDOXIN_2"/>
    <property type="match status" value="1"/>
</dbReference>
<keyword evidence="1" id="KW-1015">Disulfide bond</keyword>
<dbReference type="SUPFAM" id="SSF52833">
    <property type="entry name" value="Thioredoxin-like"/>
    <property type="match status" value="1"/>
</dbReference>
<feature type="transmembrane region" description="Helical" evidence="2">
    <location>
        <begin position="49"/>
        <end position="65"/>
    </location>
</feature>
<organism evidence="4 5">
    <name type="scientific">Paenibacillus mucilaginosus 3016</name>
    <dbReference type="NCBI Taxonomy" id="1116391"/>
    <lineage>
        <taxon>Bacteria</taxon>
        <taxon>Bacillati</taxon>
        <taxon>Bacillota</taxon>
        <taxon>Bacilli</taxon>
        <taxon>Bacillales</taxon>
        <taxon>Paenibacillaceae</taxon>
        <taxon>Paenibacillus</taxon>
    </lineage>
</organism>
<dbReference type="PANTHER" id="PTHR42852">
    <property type="entry name" value="THIOL:DISULFIDE INTERCHANGE PROTEIN DSBE"/>
    <property type="match status" value="1"/>
</dbReference>
<dbReference type="PANTHER" id="PTHR42852:SF17">
    <property type="entry name" value="THIOREDOXIN-LIKE PROTEIN HI_1115"/>
    <property type="match status" value="1"/>
</dbReference>
<dbReference type="KEGG" id="pmq:PM3016_441"/>